<dbReference type="EMBL" id="JAACXV010000077">
    <property type="protein sequence ID" value="KAF7284444.1"/>
    <property type="molecule type" value="Genomic_DNA"/>
</dbReference>
<keyword evidence="1" id="KW-1133">Transmembrane helix</keyword>
<evidence type="ECO:0000256" key="1">
    <source>
        <dbReference type="SAM" id="Phobius"/>
    </source>
</evidence>
<reference evidence="2" key="1">
    <citation type="submission" date="2020-08" db="EMBL/GenBank/DDBJ databases">
        <title>Genome sequencing and assembly of the red palm weevil Rhynchophorus ferrugineus.</title>
        <authorList>
            <person name="Dias G.B."/>
            <person name="Bergman C.M."/>
            <person name="Manee M."/>
        </authorList>
    </citation>
    <scope>NUCLEOTIDE SEQUENCE</scope>
    <source>
        <strain evidence="2">AA-2017</strain>
        <tissue evidence="2">Whole larva</tissue>
    </source>
</reference>
<accession>A0A834MMQ8</accession>
<evidence type="ECO:0000313" key="3">
    <source>
        <dbReference type="Proteomes" id="UP000625711"/>
    </source>
</evidence>
<dbReference type="Proteomes" id="UP000625711">
    <property type="component" value="Unassembled WGS sequence"/>
</dbReference>
<dbReference type="AlphaFoldDB" id="A0A834MMQ8"/>
<name>A0A834MMQ8_RHYFE</name>
<sequence length="196" mass="21781">MVRRCFVSAVRHRLHEYVDVILVSAVNLCGAHITAASLFADIGPLLLPPVVRIKLKQILMPMPQLNGMAWIKMGGFVDLFRSAFPPGRPLEDDIHVIRAAHLRRSISDGNGDEACDAVSPATLCSKRRRRRRLIYGGATVALEATNASSSPRSDLKGPDLWMVYLGGDVAVYLEEASRFLSGRQAMTRSFFRRFDE</sequence>
<keyword evidence="3" id="KW-1185">Reference proteome</keyword>
<feature type="transmembrane region" description="Helical" evidence="1">
    <location>
        <begin position="20"/>
        <end position="47"/>
    </location>
</feature>
<comment type="caution">
    <text evidence="2">The sequence shown here is derived from an EMBL/GenBank/DDBJ whole genome shotgun (WGS) entry which is preliminary data.</text>
</comment>
<protein>
    <submittedName>
        <fullName evidence="2">Uncharacterized protein</fullName>
    </submittedName>
</protein>
<organism evidence="2 3">
    <name type="scientific">Rhynchophorus ferrugineus</name>
    <name type="common">Red palm weevil</name>
    <name type="synonym">Curculio ferrugineus</name>
    <dbReference type="NCBI Taxonomy" id="354439"/>
    <lineage>
        <taxon>Eukaryota</taxon>
        <taxon>Metazoa</taxon>
        <taxon>Ecdysozoa</taxon>
        <taxon>Arthropoda</taxon>
        <taxon>Hexapoda</taxon>
        <taxon>Insecta</taxon>
        <taxon>Pterygota</taxon>
        <taxon>Neoptera</taxon>
        <taxon>Endopterygota</taxon>
        <taxon>Coleoptera</taxon>
        <taxon>Polyphaga</taxon>
        <taxon>Cucujiformia</taxon>
        <taxon>Curculionidae</taxon>
        <taxon>Dryophthorinae</taxon>
        <taxon>Rhynchophorus</taxon>
    </lineage>
</organism>
<proteinExistence type="predicted"/>
<gene>
    <name evidence="2" type="ORF">GWI33_022038</name>
</gene>
<evidence type="ECO:0000313" key="2">
    <source>
        <dbReference type="EMBL" id="KAF7284444.1"/>
    </source>
</evidence>
<keyword evidence="1" id="KW-0812">Transmembrane</keyword>
<keyword evidence="1" id="KW-0472">Membrane</keyword>